<dbReference type="KEGG" id="cdep:91088800"/>
<reference evidence="2" key="3">
    <citation type="submission" date="2024-01" db="EMBL/GenBank/DDBJ databases">
        <authorList>
            <person name="Coelho M.A."/>
            <person name="David-Palma M."/>
            <person name="Shea T."/>
            <person name="Sun S."/>
            <person name="Cuomo C.A."/>
            <person name="Heitman J."/>
        </authorList>
    </citation>
    <scope>NUCLEOTIDE SEQUENCE</scope>
    <source>
        <strain evidence="2">CBS 7841</strain>
    </source>
</reference>
<feature type="compositionally biased region" description="Polar residues" evidence="1">
    <location>
        <begin position="318"/>
        <end position="329"/>
    </location>
</feature>
<dbReference type="EMBL" id="CP143788">
    <property type="protein sequence ID" value="WVN89367.1"/>
    <property type="molecule type" value="Genomic_DNA"/>
</dbReference>
<name>A0A1E3ILM7_9TREE</name>
<sequence length="347" mass="37718">MSVATGVADVAATITTPMFDGGFSYAMSSNPDYGPFYAGNHLDFGYPMWEEQSRGRRDDPTHIIVPVSTNQTVQQPASNSPPSSPPTAPSNAPSTGFRNVSSWGSGVGEDYERVNDRGINPLLSEREIMDRAAYEEYDPPPGPPPYTRTPQEDTSNGYSTDRQNGTGLVDLSTFEGYPCGIISNSMDSGKGEQPPSYTATATETPALPPRPDAKRSAVRSFFTGLFQPSRYRESTGDTAISRGPKDVGTSGSRWASGMGWLRRARNRTKGYSQLSSDVSSEEGTNNVFISKKDGRQPNAKSRLRRAPSRSSIEKSSSPYHNQSYESQSSVGNWMSARLTNAGSWLCR</sequence>
<accession>A0A1E3ILM7</accession>
<gene>
    <name evidence="2" type="ORF">L203_104590</name>
</gene>
<keyword evidence="3" id="KW-1185">Reference proteome</keyword>
<evidence type="ECO:0000256" key="1">
    <source>
        <dbReference type="SAM" id="MobiDB-lite"/>
    </source>
</evidence>
<reference evidence="2" key="2">
    <citation type="journal article" date="2022" name="Elife">
        <title>Obligate sexual reproduction of a homothallic fungus closely related to the Cryptococcus pathogenic species complex.</title>
        <authorList>
            <person name="Passer A.R."/>
            <person name="Clancey S.A."/>
            <person name="Shea T."/>
            <person name="David-Palma M."/>
            <person name="Averette A.F."/>
            <person name="Boekhout T."/>
            <person name="Porcel B.M."/>
            <person name="Nowrousian M."/>
            <person name="Cuomo C.A."/>
            <person name="Sun S."/>
            <person name="Heitman J."/>
            <person name="Coelho M.A."/>
        </authorList>
    </citation>
    <scope>NUCLEOTIDE SEQUENCE</scope>
    <source>
        <strain evidence="2">CBS 7841</strain>
    </source>
</reference>
<feature type="compositionally biased region" description="Polar residues" evidence="1">
    <location>
        <begin position="148"/>
        <end position="166"/>
    </location>
</feature>
<reference evidence="2" key="1">
    <citation type="submission" date="2016-06" db="EMBL/GenBank/DDBJ databases">
        <authorList>
            <person name="Cuomo C."/>
            <person name="Litvintseva A."/>
            <person name="Heitman J."/>
            <person name="Chen Y."/>
            <person name="Sun S."/>
            <person name="Springer D."/>
            <person name="Dromer F."/>
            <person name="Young S."/>
            <person name="Zeng Q."/>
            <person name="Chapman S."/>
            <person name="Gujja S."/>
            <person name="Saif S."/>
            <person name="Birren B."/>
        </authorList>
    </citation>
    <scope>NUCLEOTIDE SEQUENCE</scope>
    <source>
        <strain evidence="2">CBS 7841</strain>
    </source>
</reference>
<evidence type="ECO:0000313" key="3">
    <source>
        <dbReference type="Proteomes" id="UP000094043"/>
    </source>
</evidence>
<protein>
    <submittedName>
        <fullName evidence="2">Uncharacterized protein</fullName>
    </submittedName>
</protein>
<dbReference type="RefSeq" id="XP_066070067.1">
    <property type="nucleotide sequence ID" value="XM_066213970.1"/>
</dbReference>
<feature type="region of interest" description="Disordered" evidence="1">
    <location>
        <begin position="135"/>
        <end position="167"/>
    </location>
</feature>
<feature type="region of interest" description="Disordered" evidence="1">
    <location>
        <begin position="232"/>
        <end position="255"/>
    </location>
</feature>
<dbReference type="Proteomes" id="UP000094043">
    <property type="component" value="Chromosome 5"/>
</dbReference>
<feature type="region of interest" description="Disordered" evidence="1">
    <location>
        <begin position="270"/>
        <end position="329"/>
    </location>
</feature>
<dbReference type="GeneID" id="91088800"/>
<evidence type="ECO:0000313" key="2">
    <source>
        <dbReference type="EMBL" id="WVN89367.1"/>
    </source>
</evidence>
<proteinExistence type="predicted"/>
<feature type="compositionally biased region" description="Polar residues" evidence="1">
    <location>
        <begin position="270"/>
        <end position="288"/>
    </location>
</feature>
<feature type="region of interest" description="Disordered" evidence="1">
    <location>
        <begin position="183"/>
        <end position="215"/>
    </location>
</feature>
<dbReference type="VEuPathDB" id="FungiDB:L203_02207"/>
<dbReference type="AlphaFoldDB" id="A0A1E3ILM7"/>
<feature type="compositionally biased region" description="Low complexity" evidence="1">
    <location>
        <begin position="308"/>
        <end position="317"/>
    </location>
</feature>
<organism evidence="2 3">
    <name type="scientific">Cryptococcus depauperatus CBS 7841</name>
    <dbReference type="NCBI Taxonomy" id="1295531"/>
    <lineage>
        <taxon>Eukaryota</taxon>
        <taxon>Fungi</taxon>
        <taxon>Dikarya</taxon>
        <taxon>Basidiomycota</taxon>
        <taxon>Agaricomycotina</taxon>
        <taxon>Tremellomycetes</taxon>
        <taxon>Tremellales</taxon>
        <taxon>Cryptococcaceae</taxon>
        <taxon>Cryptococcus</taxon>
    </lineage>
</organism>
<feature type="region of interest" description="Disordered" evidence="1">
    <location>
        <begin position="68"/>
        <end position="113"/>
    </location>
</feature>